<evidence type="ECO:0000256" key="6">
    <source>
        <dbReference type="ARBA" id="ARBA00012487"/>
    </source>
</evidence>
<keyword evidence="15" id="KW-0472">Membrane</keyword>
<evidence type="ECO:0000256" key="9">
    <source>
        <dbReference type="ARBA" id="ARBA00022679"/>
    </source>
</evidence>
<keyword evidence="13" id="KW-0443">Lipid metabolism</keyword>
<keyword evidence="9" id="KW-0808">Transferase</keyword>
<comment type="pathway">
    <text evidence="4">Lipid metabolism.</text>
</comment>
<comment type="cofactor">
    <cofactor evidence="1">
        <name>Mg(2+)</name>
        <dbReference type="ChEBI" id="CHEBI:18420"/>
    </cofactor>
</comment>
<evidence type="ECO:0000256" key="3">
    <source>
        <dbReference type="ARBA" id="ARBA00005119"/>
    </source>
</evidence>
<accession>A0ABM0MU06</accession>
<keyword evidence="20" id="KW-1185">Reference proteome</keyword>
<sequence length="196" mass="22350">VLILKQKPTKVLQIALQKNLQSAINVSLLLLPESFHEEELYTTIAGLSYMGDFRMTVGEDKNKVSNIVKPNLLNFQHLYGPVLKPLKFIEWNKENNTFQQDKNPQCILSLMYQLPKNVQDTIMKNISRKHEDMEEVFQKLAYSGLAKDAVIEGVQQIVKSSSWSQSLKGILTAGVVKSVRYGGEKLKKMLKGWKKK</sequence>
<evidence type="ECO:0000256" key="5">
    <source>
        <dbReference type="ARBA" id="ARBA00005458"/>
    </source>
</evidence>
<keyword evidence="8" id="KW-0444">Lipid biosynthesis</keyword>
<evidence type="ECO:0000313" key="21">
    <source>
        <dbReference type="RefSeq" id="XP_006823497.1"/>
    </source>
</evidence>
<comment type="similarity">
    <text evidence="5">Belongs to the TAM41 family.</text>
</comment>
<evidence type="ECO:0000256" key="13">
    <source>
        <dbReference type="ARBA" id="ARBA00023098"/>
    </source>
</evidence>
<dbReference type="GeneID" id="102801462"/>
<evidence type="ECO:0000256" key="10">
    <source>
        <dbReference type="ARBA" id="ARBA00022695"/>
    </source>
</evidence>
<keyword evidence="11" id="KW-0999">Mitochondrion inner membrane</keyword>
<evidence type="ECO:0000256" key="16">
    <source>
        <dbReference type="ARBA" id="ARBA00023209"/>
    </source>
</evidence>
<dbReference type="EC" id="2.7.7.41" evidence="6"/>
<dbReference type="Pfam" id="PF09139">
    <property type="entry name" value="Tam41_Mmp37"/>
    <property type="match status" value="1"/>
</dbReference>
<evidence type="ECO:0000256" key="11">
    <source>
        <dbReference type="ARBA" id="ARBA00022792"/>
    </source>
</evidence>
<dbReference type="InterPro" id="IPR015222">
    <property type="entry name" value="Tam41"/>
</dbReference>
<feature type="non-terminal residue" evidence="21">
    <location>
        <position position="1"/>
    </location>
</feature>
<evidence type="ECO:0000256" key="2">
    <source>
        <dbReference type="ARBA" id="ARBA00004443"/>
    </source>
</evidence>
<evidence type="ECO:0000256" key="17">
    <source>
        <dbReference type="ARBA" id="ARBA00023264"/>
    </source>
</evidence>
<evidence type="ECO:0000256" key="7">
    <source>
        <dbReference type="ARBA" id="ARBA00018337"/>
    </source>
</evidence>
<evidence type="ECO:0000256" key="19">
    <source>
        <dbReference type="ARBA" id="ARBA00031502"/>
    </source>
</evidence>
<protein>
    <recommendedName>
        <fullName evidence="7">Phosphatidate cytidylyltransferase, mitochondrial</fullName>
        <ecNumber evidence="6">2.7.7.41</ecNumber>
    </recommendedName>
    <alternativeName>
        <fullName evidence="18">CDP-diacylglycerol synthase</fullName>
    </alternativeName>
    <alternativeName>
        <fullName evidence="19">Mitochondrial translocator assembly and maintenance protein 41 homolog</fullName>
    </alternativeName>
</protein>
<keyword evidence="10" id="KW-0548">Nucleotidyltransferase</keyword>
<evidence type="ECO:0000256" key="14">
    <source>
        <dbReference type="ARBA" id="ARBA00023128"/>
    </source>
</evidence>
<keyword evidence="12" id="KW-0460">Magnesium</keyword>
<dbReference type="PANTHER" id="PTHR13619:SF0">
    <property type="entry name" value="PHOSPHATIDATE CYTIDYLYLTRANSFERASE, MITOCHONDRIAL"/>
    <property type="match status" value="1"/>
</dbReference>
<name>A0ABM0MU06_SACKO</name>
<reference evidence="21" key="1">
    <citation type="submission" date="2025-08" db="UniProtKB">
        <authorList>
            <consortium name="RefSeq"/>
        </authorList>
    </citation>
    <scope>IDENTIFICATION</scope>
    <source>
        <tissue evidence="21">Testes</tissue>
    </source>
</reference>
<evidence type="ECO:0000256" key="12">
    <source>
        <dbReference type="ARBA" id="ARBA00022842"/>
    </source>
</evidence>
<proteinExistence type="inferred from homology"/>
<evidence type="ECO:0000256" key="18">
    <source>
        <dbReference type="ARBA" id="ARBA00029893"/>
    </source>
</evidence>
<organism evidence="20 21">
    <name type="scientific">Saccoglossus kowalevskii</name>
    <name type="common">Acorn worm</name>
    <dbReference type="NCBI Taxonomy" id="10224"/>
    <lineage>
        <taxon>Eukaryota</taxon>
        <taxon>Metazoa</taxon>
        <taxon>Hemichordata</taxon>
        <taxon>Enteropneusta</taxon>
        <taxon>Harrimaniidae</taxon>
        <taxon>Saccoglossus</taxon>
    </lineage>
</organism>
<keyword evidence="14" id="KW-0496">Mitochondrion</keyword>
<evidence type="ECO:0000256" key="1">
    <source>
        <dbReference type="ARBA" id="ARBA00001946"/>
    </source>
</evidence>
<dbReference type="RefSeq" id="XP_006823497.1">
    <property type="nucleotide sequence ID" value="XM_006823434.1"/>
</dbReference>
<keyword evidence="17" id="KW-1208">Phospholipid metabolism</keyword>
<keyword evidence="16" id="KW-0594">Phospholipid biosynthesis</keyword>
<evidence type="ECO:0000256" key="4">
    <source>
        <dbReference type="ARBA" id="ARBA00005189"/>
    </source>
</evidence>
<comment type="pathway">
    <text evidence="3">Phospholipid metabolism; CDP-diacylglycerol biosynthesis; CDP-diacylglycerol from sn-glycerol 3-phosphate: step 3/3.</text>
</comment>
<evidence type="ECO:0000256" key="8">
    <source>
        <dbReference type="ARBA" id="ARBA00022516"/>
    </source>
</evidence>
<dbReference type="PANTHER" id="PTHR13619">
    <property type="entry name" value="PHOSPHATIDATE CYTIDYLYLTRANSFERASE, MITOCHONDRIAL"/>
    <property type="match status" value="1"/>
</dbReference>
<dbReference type="Proteomes" id="UP000694865">
    <property type="component" value="Unplaced"/>
</dbReference>
<evidence type="ECO:0000256" key="15">
    <source>
        <dbReference type="ARBA" id="ARBA00023136"/>
    </source>
</evidence>
<gene>
    <name evidence="21" type="primary">LOC102801462</name>
</gene>
<comment type="subcellular location">
    <subcellularLocation>
        <location evidence="2">Mitochondrion inner membrane</location>
        <topology evidence="2">Peripheral membrane protein</topology>
        <orientation evidence="2">Matrix side</orientation>
    </subcellularLocation>
</comment>
<evidence type="ECO:0000313" key="20">
    <source>
        <dbReference type="Proteomes" id="UP000694865"/>
    </source>
</evidence>